<keyword evidence="3 5" id="KW-1133">Transmembrane helix</keyword>
<sequence>MATRSWLGLGPVFANEWLTASRRWQGYALRSLLVLLLLLGLSGVWQGHHNGAGELSVRQLAEIGRGFYAVSTLILLGLVGLAAPAAAAGAICLDKDRGNLTLLFSTDLTDAEIVLGKLAARLVPVLGLIACAAPVLSLATLLGGVDPAMPTGTILVCLACGVFGCTLALTLSVWGRKTHEVLLATYAFGIFWLLSAPIWAGLVWMLPWWARPAWLPGSLALLPYNPVFLALSPLSAGRPPGPGPMGLGSQARFCALGLLTSALLAAAATWRIRAVVIRQAGRGAATRRANHPAGARRGPLAQLARLLLSPSLDGNPVLWREWHRRRPSRWSVAVWGIFGVLSGGFSLWVIVEALNRALPGTPGIGGVISGVQVSAGLLLLSISAVTSLAEERQRGSLDVLLATPLSTRSIVLGKWWGAFRGVPPLTVLPVLIAAAMATHTGFALGPVLIGGLVVAYGAAITSLGLALATWLPRMDRAIGLTAGLYVVVLIAAVPVGMTFFSNGPNGAGPGLASASPFWGVGFSSAMFGDNAGPGHEIGRHATWLVLWIVAYGLIAFGLLLATLKTFNRCLSRFDGPAPGGVSSTNAGPLDCGSPVAASARSFRR</sequence>
<evidence type="ECO:0000256" key="2">
    <source>
        <dbReference type="ARBA" id="ARBA00022692"/>
    </source>
</evidence>
<dbReference type="InterPro" id="IPR013525">
    <property type="entry name" value="ABC2_TM"/>
</dbReference>
<evidence type="ECO:0000313" key="7">
    <source>
        <dbReference type="EMBL" id="AGA30764.1"/>
    </source>
</evidence>
<feature type="transmembrane region" description="Helical" evidence="5">
    <location>
        <begin position="67"/>
        <end position="93"/>
    </location>
</feature>
<comment type="subcellular location">
    <subcellularLocation>
        <location evidence="1">Membrane</location>
        <topology evidence="1">Multi-pass membrane protein</topology>
    </subcellularLocation>
</comment>
<evidence type="ECO:0000313" key="8">
    <source>
        <dbReference type="Proteomes" id="UP000010798"/>
    </source>
</evidence>
<feature type="transmembrane region" description="Helical" evidence="5">
    <location>
        <begin position="330"/>
        <end position="351"/>
    </location>
</feature>
<dbReference type="GO" id="GO:0140359">
    <property type="term" value="F:ABC-type transporter activity"/>
    <property type="evidence" value="ECO:0007669"/>
    <property type="project" value="InterPro"/>
</dbReference>
<feature type="transmembrane region" description="Helical" evidence="5">
    <location>
        <begin position="151"/>
        <end position="174"/>
    </location>
</feature>
<dbReference type="PANTHER" id="PTHR43471">
    <property type="entry name" value="ABC TRANSPORTER PERMEASE"/>
    <property type="match status" value="1"/>
</dbReference>
<keyword evidence="4 5" id="KW-0472">Membrane</keyword>
<dbReference type="RefSeq" id="WP_015249844.1">
    <property type="nucleotide sequence ID" value="NC_019892.1"/>
</dbReference>
<evidence type="ECO:0000256" key="1">
    <source>
        <dbReference type="ARBA" id="ARBA00004141"/>
    </source>
</evidence>
<feature type="transmembrane region" description="Helical" evidence="5">
    <location>
        <begin position="543"/>
        <end position="563"/>
    </location>
</feature>
<feature type="transmembrane region" description="Helical" evidence="5">
    <location>
        <begin position="27"/>
        <end position="47"/>
    </location>
</feature>
<gene>
    <name evidence="7" type="ordered locus">Sinac_6690</name>
</gene>
<dbReference type="Proteomes" id="UP000010798">
    <property type="component" value="Chromosome"/>
</dbReference>
<feature type="transmembrane region" description="Helical" evidence="5">
    <location>
        <begin position="122"/>
        <end position="145"/>
    </location>
</feature>
<dbReference type="STRING" id="886293.Sinac_6690"/>
<dbReference type="HOGENOM" id="CLU_451913_0_0_0"/>
<name>L0DN08_SINAD</name>
<evidence type="ECO:0000256" key="5">
    <source>
        <dbReference type="SAM" id="Phobius"/>
    </source>
</evidence>
<keyword evidence="8" id="KW-1185">Reference proteome</keyword>
<evidence type="ECO:0000259" key="6">
    <source>
        <dbReference type="Pfam" id="PF12698"/>
    </source>
</evidence>
<reference evidence="7 8" key="1">
    <citation type="submission" date="2012-02" db="EMBL/GenBank/DDBJ databases">
        <title>Complete sequence of chromosome of Singulisphaera acidiphila DSM 18658.</title>
        <authorList>
            <consortium name="US DOE Joint Genome Institute (JGI-PGF)"/>
            <person name="Lucas S."/>
            <person name="Copeland A."/>
            <person name="Lapidus A."/>
            <person name="Glavina del Rio T."/>
            <person name="Dalin E."/>
            <person name="Tice H."/>
            <person name="Bruce D."/>
            <person name="Goodwin L."/>
            <person name="Pitluck S."/>
            <person name="Peters L."/>
            <person name="Ovchinnikova G."/>
            <person name="Chertkov O."/>
            <person name="Kyrpides N."/>
            <person name="Mavromatis K."/>
            <person name="Ivanova N."/>
            <person name="Brettin T."/>
            <person name="Detter J.C."/>
            <person name="Han C."/>
            <person name="Larimer F."/>
            <person name="Land M."/>
            <person name="Hauser L."/>
            <person name="Markowitz V."/>
            <person name="Cheng J.-F."/>
            <person name="Hugenholtz P."/>
            <person name="Woyke T."/>
            <person name="Wu D."/>
            <person name="Tindall B."/>
            <person name="Pomrenke H."/>
            <person name="Brambilla E."/>
            <person name="Klenk H.-P."/>
            <person name="Eisen J.A."/>
        </authorList>
    </citation>
    <scope>NUCLEOTIDE SEQUENCE [LARGE SCALE GENOMIC DNA]</scope>
    <source>
        <strain evidence="8">ATCC BAA-1392 / DSM 18658 / VKM B-2454 / MOB10</strain>
    </source>
</reference>
<dbReference type="KEGG" id="saci:Sinac_6690"/>
<proteinExistence type="predicted"/>
<dbReference type="Pfam" id="PF12698">
    <property type="entry name" value="ABC2_membrane_3"/>
    <property type="match status" value="1"/>
</dbReference>
<organism evidence="7 8">
    <name type="scientific">Singulisphaera acidiphila (strain ATCC BAA-1392 / DSM 18658 / VKM B-2454 / MOB10)</name>
    <dbReference type="NCBI Taxonomy" id="886293"/>
    <lineage>
        <taxon>Bacteria</taxon>
        <taxon>Pseudomonadati</taxon>
        <taxon>Planctomycetota</taxon>
        <taxon>Planctomycetia</taxon>
        <taxon>Isosphaerales</taxon>
        <taxon>Isosphaeraceae</taxon>
        <taxon>Singulisphaera</taxon>
    </lineage>
</organism>
<feature type="domain" description="ABC-2 type transporter transmembrane" evidence="6">
    <location>
        <begin position="374"/>
        <end position="556"/>
    </location>
</feature>
<feature type="transmembrane region" description="Helical" evidence="5">
    <location>
        <begin position="478"/>
        <end position="500"/>
    </location>
</feature>
<feature type="transmembrane region" description="Helical" evidence="5">
    <location>
        <begin position="181"/>
        <end position="206"/>
    </location>
</feature>
<feature type="transmembrane region" description="Helical" evidence="5">
    <location>
        <begin position="363"/>
        <end position="385"/>
    </location>
</feature>
<feature type="transmembrane region" description="Helical" evidence="5">
    <location>
        <begin position="448"/>
        <end position="471"/>
    </location>
</feature>
<keyword evidence="2 5" id="KW-0812">Transmembrane</keyword>
<evidence type="ECO:0000256" key="4">
    <source>
        <dbReference type="ARBA" id="ARBA00023136"/>
    </source>
</evidence>
<protein>
    <submittedName>
        <fullName evidence="7">ABC-2 type transporter</fullName>
    </submittedName>
</protein>
<feature type="transmembrane region" description="Helical" evidence="5">
    <location>
        <begin position="422"/>
        <end position="442"/>
    </location>
</feature>
<dbReference type="GO" id="GO:0016020">
    <property type="term" value="C:membrane"/>
    <property type="evidence" value="ECO:0007669"/>
    <property type="project" value="UniProtKB-SubCell"/>
</dbReference>
<dbReference type="EMBL" id="CP003364">
    <property type="protein sequence ID" value="AGA30764.1"/>
    <property type="molecule type" value="Genomic_DNA"/>
</dbReference>
<dbReference type="AlphaFoldDB" id="L0DN08"/>
<dbReference type="eggNOG" id="COG0842">
    <property type="taxonomic scope" value="Bacteria"/>
</dbReference>
<accession>L0DN08</accession>
<feature type="transmembrane region" description="Helical" evidence="5">
    <location>
        <begin position="250"/>
        <end position="272"/>
    </location>
</feature>
<evidence type="ECO:0000256" key="3">
    <source>
        <dbReference type="ARBA" id="ARBA00022989"/>
    </source>
</evidence>